<dbReference type="Proteomes" id="UP001151760">
    <property type="component" value="Unassembled WGS sequence"/>
</dbReference>
<organism evidence="1 2">
    <name type="scientific">Tanacetum coccineum</name>
    <dbReference type="NCBI Taxonomy" id="301880"/>
    <lineage>
        <taxon>Eukaryota</taxon>
        <taxon>Viridiplantae</taxon>
        <taxon>Streptophyta</taxon>
        <taxon>Embryophyta</taxon>
        <taxon>Tracheophyta</taxon>
        <taxon>Spermatophyta</taxon>
        <taxon>Magnoliopsida</taxon>
        <taxon>eudicotyledons</taxon>
        <taxon>Gunneridae</taxon>
        <taxon>Pentapetalae</taxon>
        <taxon>asterids</taxon>
        <taxon>campanulids</taxon>
        <taxon>Asterales</taxon>
        <taxon>Asteraceae</taxon>
        <taxon>Asteroideae</taxon>
        <taxon>Anthemideae</taxon>
        <taxon>Anthemidinae</taxon>
        <taxon>Tanacetum</taxon>
    </lineage>
</organism>
<sequence length="97" mass="11101">MLPHQLCESFNKDKITLPHQRCGHEFGCSNKDQELDDKKIDVFAKIDSTTKKDDEKLVSGSNRCTLSIKLNVTYQRILNFMGMLGGNFIRVVLRNNV</sequence>
<accession>A0ABQ5EAD4</accession>
<reference evidence="1" key="2">
    <citation type="submission" date="2022-01" db="EMBL/GenBank/DDBJ databases">
        <authorList>
            <person name="Yamashiro T."/>
            <person name="Shiraishi A."/>
            <person name="Satake H."/>
            <person name="Nakayama K."/>
        </authorList>
    </citation>
    <scope>NUCLEOTIDE SEQUENCE</scope>
</reference>
<dbReference type="EMBL" id="BQNB010016102">
    <property type="protein sequence ID" value="GJT47844.1"/>
    <property type="molecule type" value="Genomic_DNA"/>
</dbReference>
<keyword evidence="2" id="KW-1185">Reference proteome</keyword>
<evidence type="ECO:0000313" key="1">
    <source>
        <dbReference type="EMBL" id="GJT47844.1"/>
    </source>
</evidence>
<comment type="caution">
    <text evidence="1">The sequence shown here is derived from an EMBL/GenBank/DDBJ whole genome shotgun (WGS) entry which is preliminary data.</text>
</comment>
<evidence type="ECO:0000313" key="2">
    <source>
        <dbReference type="Proteomes" id="UP001151760"/>
    </source>
</evidence>
<protein>
    <submittedName>
        <fullName evidence="1">Uncharacterized protein</fullName>
    </submittedName>
</protein>
<name>A0ABQ5EAD4_9ASTR</name>
<reference evidence="1" key="1">
    <citation type="journal article" date="2022" name="Int. J. Mol. Sci.">
        <title>Draft Genome of Tanacetum Coccineum: Genomic Comparison of Closely Related Tanacetum-Family Plants.</title>
        <authorList>
            <person name="Yamashiro T."/>
            <person name="Shiraishi A."/>
            <person name="Nakayama K."/>
            <person name="Satake H."/>
        </authorList>
    </citation>
    <scope>NUCLEOTIDE SEQUENCE</scope>
</reference>
<proteinExistence type="predicted"/>
<gene>
    <name evidence="1" type="ORF">Tco_0974001</name>
</gene>